<keyword evidence="5" id="KW-0004">4Fe-4S</keyword>
<dbReference type="PANTHER" id="PTHR32154:SF0">
    <property type="entry name" value="PYRUVATE-FLAVODOXIN OXIDOREDUCTASE-RELATED"/>
    <property type="match status" value="1"/>
</dbReference>
<dbReference type="Pfam" id="PF10371">
    <property type="entry name" value="EKR"/>
    <property type="match status" value="1"/>
</dbReference>
<evidence type="ECO:0000256" key="9">
    <source>
        <dbReference type="ARBA" id="ARBA00022827"/>
    </source>
</evidence>
<dbReference type="InterPro" id="IPR017896">
    <property type="entry name" value="4Fe4S_Fe-S-bd"/>
</dbReference>
<dbReference type="PROSITE" id="PS51384">
    <property type="entry name" value="FAD_FR"/>
    <property type="match status" value="1"/>
</dbReference>
<dbReference type="Pfam" id="PF17147">
    <property type="entry name" value="PFOR_II"/>
    <property type="match status" value="1"/>
</dbReference>
<protein>
    <submittedName>
        <fullName evidence="20">Uncharacterized protein</fullName>
    </submittedName>
</protein>
<dbReference type="Pfam" id="PF13237">
    <property type="entry name" value="Fer4_10"/>
    <property type="match status" value="1"/>
</dbReference>
<dbReference type="InterPro" id="IPR002880">
    <property type="entry name" value="Pyrv_Fd/Flavodoxin_OxRdtase_N"/>
</dbReference>
<evidence type="ECO:0000256" key="13">
    <source>
        <dbReference type="ARBA" id="ARBA00023002"/>
    </source>
</evidence>
<evidence type="ECO:0000256" key="2">
    <source>
        <dbReference type="ARBA" id="ARBA00001974"/>
    </source>
</evidence>
<evidence type="ECO:0000256" key="15">
    <source>
        <dbReference type="ARBA" id="ARBA00023014"/>
    </source>
</evidence>
<dbReference type="SUPFAM" id="SSF63380">
    <property type="entry name" value="Riboflavin synthase domain-like"/>
    <property type="match status" value="1"/>
</dbReference>
<evidence type="ECO:0000256" key="10">
    <source>
        <dbReference type="ARBA" id="ARBA00022857"/>
    </source>
</evidence>
<name>A0ABN9SMB1_9DINO</name>
<keyword evidence="7" id="KW-0288">FMN</keyword>
<keyword evidence="6" id="KW-0285">Flavoprotein</keyword>
<keyword evidence="14" id="KW-0408">Iron</keyword>
<dbReference type="InterPro" id="IPR000266">
    <property type="entry name" value="Ribosomal_uS17"/>
</dbReference>
<dbReference type="InterPro" id="IPR050722">
    <property type="entry name" value="Pyruvate:ferred/Flavod_OxRd"/>
</dbReference>
<dbReference type="EMBL" id="CAUYUJ010011969">
    <property type="protein sequence ID" value="CAK0832986.1"/>
    <property type="molecule type" value="Genomic_DNA"/>
</dbReference>
<keyword evidence="16" id="KW-0687">Ribonucleoprotein</keyword>
<keyword evidence="8" id="KW-0479">Metal-binding</keyword>
<dbReference type="SUPFAM" id="SSF52922">
    <property type="entry name" value="TK C-terminal domain-like"/>
    <property type="match status" value="1"/>
</dbReference>
<dbReference type="InterPro" id="IPR023173">
    <property type="entry name" value="NADPH_Cyt_P450_Rdtase_alpha"/>
</dbReference>
<comment type="cofactor">
    <cofactor evidence="1">
        <name>FMN</name>
        <dbReference type="ChEBI" id="CHEBI:58210"/>
    </cofactor>
</comment>
<dbReference type="Proteomes" id="UP001189429">
    <property type="component" value="Unassembled WGS sequence"/>
</dbReference>
<evidence type="ECO:0000256" key="11">
    <source>
        <dbReference type="ARBA" id="ARBA00022980"/>
    </source>
</evidence>
<evidence type="ECO:0000256" key="4">
    <source>
        <dbReference type="ARBA" id="ARBA00022448"/>
    </source>
</evidence>
<dbReference type="Gene3D" id="4.10.780.10">
    <property type="entry name" value="Pyruvate-flavodoxin oxidoreductase, EKR domain"/>
    <property type="match status" value="1"/>
</dbReference>
<evidence type="ECO:0000256" key="12">
    <source>
        <dbReference type="ARBA" id="ARBA00022982"/>
    </source>
</evidence>
<comment type="cofactor">
    <cofactor evidence="2">
        <name>FAD</name>
        <dbReference type="ChEBI" id="CHEBI:57692"/>
    </cofactor>
</comment>
<dbReference type="SUPFAM" id="SSF54862">
    <property type="entry name" value="4Fe-4S ferredoxins"/>
    <property type="match status" value="1"/>
</dbReference>
<dbReference type="Pfam" id="PF00258">
    <property type="entry name" value="Flavodoxin_1"/>
    <property type="match status" value="1"/>
</dbReference>
<feature type="domain" description="FAD-binding FR-type" evidence="19">
    <location>
        <begin position="1755"/>
        <end position="1999"/>
    </location>
</feature>
<dbReference type="Pfam" id="PF00667">
    <property type="entry name" value="FAD_binding_1"/>
    <property type="match status" value="1"/>
</dbReference>
<dbReference type="InterPro" id="IPR001094">
    <property type="entry name" value="Flavdoxin-like"/>
</dbReference>
<dbReference type="SUPFAM" id="SSF53323">
    <property type="entry name" value="Pyruvate-ferredoxin oxidoreductase, PFOR, domain III"/>
    <property type="match status" value="1"/>
</dbReference>
<evidence type="ECO:0000313" key="21">
    <source>
        <dbReference type="Proteomes" id="UP001189429"/>
    </source>
</evidence>
<evidence type="ECO:0000256" key="5">
    <source>
        <dbReference type="ARBA" id="ARBA00022485"/>
    </source>
</evidence>
<dbReference type="SUPFAM" id="SSF52218">
    <property type="entry name" value="Flavoproteins"/>
    <property type="match status" value="1"/>
</dbReference>
<dbReference type="Pfam" id="PF00175">
    <property type="entry name" value="NAD_binding_1"/>
    <property type="match status" value="1"/>
</dbReference>
<keyword evidence="13" id="KW-0560">Oxidoreductase</keyword>
<dbReference type="Gene3D" id="3.40.50.80">
    <property type="entry name" value="Nucleotide-binding domain of ferredoxin-NADP reductase (FNR) module"/>
    <property type="match status" value="1"/>
</dbReference>
<dbReference type="InterPro" id="IPR001433">
    <property type="entry name" value="OxRdtase_FAD/NAD-bd"/>
</dbReference>
<keyword evidence="12" id="KW-0249">Electron transport</keyword>
<dbReference type="CDD" id="cd07034">
    <property type="entry name" value="TPP_PYR_PFOR_IOR-alpha_like"/>
    <property type="match status" value="1"/>
</dbReference>
<gene>
    <name evidence="20" type="ORF">PCOR1329_LOCUS30822</name>
</gene>
<dbReference type="CDD" id="cd00364">
    <property type="entry name" value="Ribosomal_uS17"/>
    <property type="match status" value="1"/>
</dbReference>
<dbReference type="InterPro" id="IPR001709">
    <property type="entry name" value="Flavoprot_Pyr_Nucl_cyt_Rdtase"/>
</dbReference>
<evidence type="ECO:0000256" key="6">
    <source>
        <dbReference type="ARBA" id="ARBA00022630"/>
    </source>
</evidence>
<dbReference type="Pfam" id="PF01855">
    <property type="entry name" value="POR_N"/>
    <property type="match status" value="1"/>
</dbReference>
<evidence type="ECO:0000313" key="20">
    <source>
        <dbReference type="EMBL" id="CAK0832986.1"/>
    </source>
</evidence>
<evidence type="ECO:0000259" key="18">
    <source>
        <dbReference type="PROSITE" id="PS51379"/>
    </source>
</evidence>
<evidence type="ECO:0000256" key="7">
    <source>
        <dbReference type="ARBA" id="ARBA00022643"/>
    </source>
</evidence>
<dbReference type="InterPro" id="IPR012340">
    <property type="entry name" value="NA-bd_OB-fold"/>
</dbReference>
<dbReference type="Pfam" id="PF00366">
    <property type="entry name" value="Ribosomal_S17"/>
    <property type="match status" value="1"/>
</dbReference>
<dbReference type="InterPro" id="IPR011895">
    <property type="entry name" value="Pyrv_flavodox_OxRed"/>
</dbReference>
<sequence>MALLASALRAGWHYKYWQRHTAGYLRTFEKNNKLPNNEMIGYVINDKHPKTIRVACDRYMWVMRYKKAFRYTKKIWAHDEHSECRIGDVVRVQPLGYRIGPWKTYVLVRTLHREPRDDDLSLRGSDERNLLLARRAQPASPLVESEGPEPPRTYWTLPLGPEGRGQAFVAAAQGRLAACPMPPKAADKKDVIQASGGKVKNTFLEFGEREDDEAGYWKRRTRSLDDDPKAKVKHSPLVVASKSPVTSPMLQPVSEGAMQAALILVQFEMLDDAAIAFDEPSASRRSGHLSALVGQFRSKSALAASPQRGSPGLGRVAATKAPDLVASWKKSDPVHQKFTPAYQRRLPHDGATAAAYVAYAFSEQAFIYPITPATPMGDAFAAWEAKGKKNLFGEPCQVTQMQSEGGAAGALHGVVDVGTLATTFTSSQGLLLMIPNMYILAGALNPCVIHVAARALTKHALCIFGDHTDVMAVRQTGFAILSAHNVQEVMDMSLAAHVATLKSSVPFVCFQDGFRTSHEINKPEVIPYEAMNQLVPWEDIHKYRRRGLHPNRPHARQQGQFSDTFFQNAEASNLYYDAVPGIVQSVLDDIGAITGRHYKIFDYKGHPEAEHVIVSMGSSCNVINEVVKAEHEKGVKVGQVNVHLFRPWDSTSFINSLPPTVKTVTVLDRTKESGSREPLFLDVASTMQTAQVPVTVLGGRYGLGQKDLTPGMVLSVFQNARKALPKDGFTIGIEDDVTHTSLVPEPEPVLCPPGTKQCLFWGMGSDGTLSANKNAIKLIGTQTDQHVQAHFVYDSKKAGGCTVSHLRFGPERIESSYNIMSADFISCSQSTWVPKFKDQLWATIAPGGTCVLNIRQKTPEEVSQVLPAVMKRIAAERDIKLYTIDANAVAKACGLGRHTNNILTAVFFKLSEVLDVDEAISLFKDSMRKSYKAKGKDIVERNLKAVDQAFENLHRIHFPRDEWLSAVDHTPVDPGRPAFCTEVMDKMSALDADNLPVSAFDPRGHFPTATTMYEKRSFALSVPVTDMDKCTQCNKCAAICPHAAIRPFLISQVEADRAPQTFEMVKAKGGIETAGLMYRIQVAPDDCTGCQACSNTCGDGALTMTPLPEVVNMEQSNWDFGIKLPDRGSYVEKSTVKGAMFQKPMLEFSGACEGCGETPYAKLATQLFGERLLIANASGCSSVWSGTAAFSPFAKNEHGQGPAYGRSLFEDAAEYGLGMAKSIKQRRGQLVARVDSLLNAEEHELVLGLMPARLRENMAEWLMHKDDPEISQRLARAIKEDLKGVQDGTLASAKKGGKTLASKAGSMDMFRNSVTAKVDTNTEILRSAPIMQDIFSMEDAFVKVSPWIWGGDGWAYDIGFGGLDHVLAQSRDINLNVLVMDTEGYSNTGGQVSKATNYGSVQKFAPAGYRLAKKDLGAIAMSYEHVYVGSMAIGADYGQSVKAFLEAEAFEGPSMLLAYSPCIEHKILFPRGLSHLESVMQEAVEAGYWTLYRYNPALRAKGENPFRLDSKRLTRTVEEFTSTENRFMTLTRTNPEVADQMKASLQEFVTRRHDKFKRMAAGEDVGESTGAPLTILVGSDTGTAAELALRTKKMCEARGYSVSILDLDEIGSVEDLSEHKNVLVLCSTAGEGDMPGTATKFWDTFSEGTHAPDALAGMHYHVFGLGDRGYRHFNKAAKQIDAKFEELGGERRQPVGLGDDQDDDKYETALDEWMPEFWKVQGAPEPADADKIPDPMFELTSVPSSEWSYRQIVPPGTKMITLEKNVRITHPEHDRIIRHLSFDIAGKDFSYLLGDALNIFPQNDPARVRQFLEFYGVDPDEVFHVRPTQEDVDKRRKSAYQRPLTAQQMLTEVVDVLGRPNKFFIWTLSKFAQDPAEKARLELLAGDTPEGKQAYADLATETTTYEELLRQFPSAKPPLEQLLSMIPCIKPRLYSIASSQRAMNDKVELMIVINDWNTPGGKFQIGTSTDYVNRLATDSDPFLSFQVPCGITSGTFNFPPSMMQPMIMTGLGTGLAPFRAFIQERAFFKRLGHDVGPMWLFYGCRYRAKDYCYGEELEEYQREGVLTELRVAFSRDQKEKIYVQHKMQDAAKDLYKDFETHQGYFYLCGQAGAVETDIENAIKDSIRSGSKGMTDKEAQDYVEKMHEDGRYNLELY</sequence>
<dbReference type="InterPro" id="IPR017938">
    <property type="entry name" value="Riboflavin_synthase-like_b-brl"/>
</dbReference>
<evidence type="ECO:0000256" key="3">
    <source>
        <dbReference type="ARBA" id="ARBA00010254"/>
    </source>
</evidence>
<evidence type="ECO:0000259" key="19">
    <source>
        <dbReference type="PROSITE" id="PS51384"/>
    </source>
</evidence>
<dbReference type="InterPro" id="IPR019752">
    <property type="entry name" value="Pyrv/ketoisovalerate_OxRed_cat"/>
</dbReference>
<dbReference type="InterPro" id="IPR017927">
    <property type="entry name" value="FAD-bd_FR_type"/>
</dbReference>
<keyword evidence="11" id="KW-0689">Ribosomal protein</keyword>
<dbReference type="Gene3D" id="3.40.920.10">
    <property type="entry name" value="Pyruvate-ferredoxin oxidoreductase, PFOR, domain III"/>
    <property type="match status" value="1"/>
</dbReference>
<comment type="similarity">
    <text evidence="3">Belongs to the universal ribosomal protein uS17 family.</text>
</comment>
<dbReference type="InterPro" id="IPR002869">
    <property type="entry name" value="Pyrv_flavodox_OxRed_cen"/>
</dbReference>
<feature type="domain" description="Flavodoxin-like" evidence="17">
    <location>
        <begin position="1573"/>
        <end position="1718"/>
    </location>
</feature>
<dbReference type="Gene3D" id="2.40.50.140">
    <property type="entry name" value="Nucleic acid-binding proteins"/>
    <property type="match status" value="1"/>
</dbReference>
<evidence type="ECO:0000256" key="16">
    <source>
        <dbReference type="ARBA" id="ARBA00023274"/>
    </source>
</evidence>
<evidence type="ECO:0000259" key="17">
    <source>
        <dbReference type="PROSITE" id="PS50902"/>
    </source>
</evidence>
<dbReference type="PROSITE" id="PS00198">
    <property type="entry name" value="4FE4S_FER_1"/>
    <property type="match status" value="2"/>
</dbReference>
<dbReference type="Gene3D" id="3.40.50.970">
    <property type="match status" value="2"/>
</dbReference>
<keyword evidence="4" id="KW-0813">Transport</keyword>
<dbReference type="PANTHER" id="PTHR32154">
    <property type="entry name" value="PYRUVATE-FLAVODOXIN OXIDOREDUCTASE-RELATED"/>
    <property type="match status" value="1"/>
</dbReference>
<comment type="caution">
    <text evidence="20">The sequence shown here is derived from an EMBL/GenBank/DDBJ whole genome shotgun (WGS) entry which is preliminary data.</text>
</comment>
<dbReference type="Gene3D" id="2.40.30.10">
    <property type="entry name" value="Translation factors"/>
    <property type="match status" value="1"/>
</dbReference>
<dbReference type="PRINTS" id="PR00369">
    <property type="entry name" value="FLAVODOXIN"/>
</dbReference>
<evidence type="ECO:0000256" key="8">
    <source>
        <dbReference type="ARBA" id="ARBA00022723"/>
    </source>
</evidence>
<dbReference type="InterPro" id="IPR019456">
    <property type="entry name" value="Pyrv-flavodox_OxRtase_EKR"/>
</dbReference>
<evidence type="ECO:0000256" key="1">
    <source>
        <dbReference type="ARBA" id="ARBA00001917"/>
    </source>
</evidence>
<keyword evidence="15" id="KW-0411">Iron-sulfur</keyword>
<dbReference type="InterPro" id="IPR029039">
    <property type="entry name" value="Flavoprotein-like_sf"/>
</dbReference>
<dbReference type="Gene3D" id="3.40.50.920">
    <property type="match status" value="1"/>
</dbReference>
<dbReference type="SUPFAM" id="SSF52343">
    <property type="entry name" value="Ferredoxin reductase-like, C-terminal NADP-linked domain"/>
    <property type="match status" value="1"/>
</dbReference>
<dbReference type="InterPro" id="IPR033412">
    <property type="entry name" value="PFOR_II"/>
</dbReference>
<dbReference type="Gene3D" id="3.40.50.360">
    <property type="match status" value="1"/>
</dbReference>
<evidence type="ECO:0000256" key="14">
    <source>
        <dbReference type="ARBA" id="ARBA00023004"/>
    </source>
</evidence>
<organism evidence="20 21">
    <name type="scientific">Prorocentrum cordatum</name>
    <dbReference type="NCBI Taxonomy" id="2364126"/>
    <lineage>
        <taxon>Eukaryota</taxon>
        <taxon>Sar</taxon>
        <taxon>Alveolata</taxon>
        <taxon>Dinophyceae</taxon>
        <taxon>Prorocentrales</taxon>
        <taxon>Prorocentraceae</taxon>
        <taxon>Prorocentrum</taxon>
    </lineage>
</organism>
<dbReference type="InterPro" id="IPR029061">
    <property type="entry name" value="THDP-binding"/>
</dbReference>
<proteinExistence type="inferred from homology"/>
<dbReference type="PROSITE" id="PS50902">
    <property type="entry name" value="FLAVODOXIN_LIKE"/>
    <property type="match status" value="1"/>
</dbReference>
<keyword evidence="10" id="KW-0521">NADP</keyword>
<feature type="domain" description="4Fe-4S ferredoxin-type" evidence="18">
    <location>
        <begin position="1021"/>
        <end position="1050"/>
    </location>
</feature>
<feature type="domain" description="4Fe-4S ferredoxin-type" evidence="18">
    <location>
        <begin position="1078"/>
        <end position="1107"/>
    </location>
</feature>
<dbReference type="SUPFAM" id="SSF50249">
    <property type="entry name" value="Nucleic acid-binding proteins"/>
    <property type="match status" value="1"/>
</dbReference>
<reference evidence="20" key="1">
    <citation type="submission" date="2023-10" db="EMBL/GenBank/DDBJ databases">
        <authorList>
            <person name="Chen Y."/>
            <person name="Shah S."/>
            <person name="Dougan E. K."/>
            <person name="Thang M."/>
            <person name="Chan C."/>
        </authorList>
    </citation>
    <scope>NUCLEOTIDE SEQUENCE [LARGE SCALE GENOMIC DNA]</scope>
</reference>
<dbReference type="PRINTS" id="PR00371">
    <property type="entry name" value="FPNCR"/>
</dbReference>
<dbReference type="Gene3D" id="3.30.70.20">
    <property type="match status" value="1"/>
</dbReference>
<dbReference type="Pfam" id="PF01558">
    <property type="entry name" value="POR"/>
    <property type="match status" value="1"/>
</dbReference>
<dbReference type="InterPro" id="IPR003097">
    <property type="entry name" value="CysJ-like_FAD-binding"/>
</dbReference>
<dbReference type="NCBIfam" id="TIGR02176">
    <property type="entry name" value="pyruv_ox_red"/>
    <property type="match status" value="1"/>
</dbReference>
<dbReference type="SUPFAM" id="SSF52518">
    <property type="entry name" value="Thiamin diphosphate-binding fold (THDP-binding)"/>
    <property type="match status" value="2"/>
</dbReference>
<accession>A0ABN9SMB1</accession>
<dbReference type="InterPro" id="IPR037112">
    <property type="entry name" value="Pyrv-flavodox_OxR_EKR_sf"/>
</dbReference>
<keyword evidence="9" id="KW-0274">FAD</keyword>
<dbReference type="InterPro" id="IPR008254">
    <property type="entry name" value="Flavodoxin/NO_synth"/>
</dbReference>
<keyword evidence="21" id="KW-1185">Reference proteome</keyword>
<dbReference type="InterPro" id="IPR017900">
    <property type="entry name" value="4Fe4S_Fe_S_CS"/>
</dbReference>
<dbReference type="InterPro" id="IPR039261">
    <property type="entry name" value="FNR_nucleotide-bd"/>
</dbReference>
<dbReference type="Gene3D" id="1.20.990.10">
    <property type="entry name" value="NADPH-cytochrome p450 Reductase, Chain A, domain 3"/>
    <property type="match status" value="1"/>
</dbReference>
<dbReference type="PROSITE" id="PS51379">
    <property type="entry name" value="4FE4S_FER_2"/>
    <property type="match status" value="2"/>
</dbReference>
<dbReference type="InterPro" id="IPR009014">
    <property type="entry name" value="Transketo_C/PFOR_II"/>
</dbReference>
<dbReference type="SMART" id="SM00890">
    <property type="entry name" value="EKR"/>
    <property type="match status" value="1"/>
</dbReference>